<comment type="subcellular location">
    <subcellularLocation>
        <location evidence="1">Membrane</location>
        <topology evidence="1">Multi-pass membrane protein</topology>
    </subcellularLocation>
</comment>
<evidence type="ECO:0000313" key="10">
    <source>
        <dbReference type="EMBL" id="KAF2741516.1"/>
    </source>
</evidence>
<dbReference type="PANTHER" id="PTHR43840:SF15">
    <property type="entry name" value="MITOCHONDRIAL METAL TRANSPORTER 1-RELATED"/>
    <property type="match status" value="1"/>
</dbReference>
<keyword evidence="3" id="KW-0813">Transport</keyword>
<evidence type="ECO:0000256" key="4">
    <source>
        <dbReference type="ARBA" id="ARBA00022692"/>
    </source>
</evidence>
<dbReference type="GO" id="GO:0005739">
    <property type="term" value="C:mitochondrion"/>
    <property type="evidence" value="ECO:0007669"/>
    <property type="project" value="UniProtKB-ARBA"/>
</dbReference>
<accession>A0A9P4RE25</accession>
<evidence type="ECO:0000313" key="11">
    <source>
        <dbReference type="Proteomes" id="UP000799444"/>
    </source>
</evidence>
<dbReference type="GO" id="GO:0098771">
    <property type="term" value="P:inorganic ion homeostasis"/>
    <property type="evidence" value="ECO:0007669"/>
    <property type="project" value="UniProtKB-ARBA"/>
</dbReference>
<gene>
    <name evidence="10" type="ORF">EJ04DRAFT_583071</name>
</gene>
<dbReference type="FunFam" id="3.30.70.1350:FF:000010">
    <property type="entry name" value="Cation efflux family protein, putative"/>
    <property type="match status" value="1"/>
</dbReference>
<dbReference type="Pfam" id="PF01545">
    <property type="entry name" value="Cation_efflux"/>
    <property type="match status" value="1"/>
</dbReference>
<feature type="region of interest" description="Disordered" evidence="8">
    <location>
        <begin position="357"/>
        <end position="397"/>
    </location>
</feature>
<keyword evidence="11" id="KW-1185">Reference proteome</keyword>
<dbReference type="AlphaFoldDB" id="A0A9P4RE25"/>
<comment type="caution">
    <text evidence="10">The sequence shown here is derived from an EMBL/GenBank/DDBJ whole genome shotgun (WGS) entry which is preliminary data.</text>
</comment>
<reference evidence="10" key="1">
    <citation type="journal article" date="2020" name="Stud. Mycol.">
        <title>101 Dothideomycetes genomes: a test case for predicting lifestyles and emergence of pathogens.</title>
        <authorList>
            <person name="Haridas S."/>
            <person name="Albert R."/>
            <person name="Binder M."/>
            <person name="Bloem J."/>
            <person name="Labutti K."/>
            <person name="Salamov A."/>
            <person name="Andreopoulos B."/>
            <person name="Baker S."/>
            <person name="Barry K."/>
            <person name="Bills G."/>
            <person name="Bluhm B."/>
            <person name="Cannon C."/>
            <person name="Castanera R."/>
            <person name="Culley D."/>
            <person name="Daum C."/>
            <person name="Ezra D."/>
            <person name="Gonzalez J."/>
            <person name="Henrissat B."/>
            <person name="Kuo A."/>
            <person name="Liang C."/>
            <person name="Lipzen A."/>
            <person name="Lutzoni F."/>
            <person name="Magnuson J."/>
            <person name="Mondo S."/>
            <person name="Nolan M."/>
            <person name="Ohm R."/>
            <person name="Pangilinan J."/>
            <person name="Park H.-J."/>
            <person name="Ramirez L."/>
            <person name="Alfaro M."/>
            <person name="Sun H."/>
            <person name="Tritt A."/>
            <person name="Yoshinaga Y."/>
            <person name="Zwiers L.-H."/>
            <person name="Turgeon B."/>
            <person name="Goodwin S."/>
            <person name="Spatafora J."/>
            <person name="Crous P."/>
            <person name="Grigoriev I."/>
        </authorList>
    </citation>
    <scope>NUCLEOTIDE SEQUENCE</scope>
    <source>
        <strain evidence="10">CBS 125425</strain>
    </source>
</reference>
<protein>
    <recommendedName>
        <fullName evidence="9">Cation efflux protein transmembrane domain-containing protein</fullName>
    </recommendedName>
</protein>
<feature type="domain" description="Cation efflux protein transmembrane" evidence="9">
    <location>
        <begin position="41"/>
        <end position="251"/>
    </location>
</feature>
<evidence type="ECO:0000256" key="3">
    <source>
        <dbReference type="ARBA" id="ARBA00022448"/>
    </source>
</evidence>
<sequence>MTGNPQTQTRGHAGHSHHHAHDNAYLVSSNKDDAGVRITRIGLYVNLGMAVGKGFGGYVFNSQGNLTDLVSDIMTLATVSWSLKPPSDRFPSGYGKVESLGSLGVSGILLGGGFMMGWAALVALCQQIFPEAAEIAAQYGLLPHSHGHSHNHSDLGPNINAAWLAGGSILIKEWLYHATLKVANERKSSVLASNAYHHRVDSLTAFVALLMIAGSNYLTNASWLDPVGGLVISLMVVQAGWGNTRAALLELADVGIDKEMKNNVRRAAGKALDNWNTGSAGHDVELRSIQGIKAGQNYSIDLELAVSGSWTVDQTRGVEELIRERVGAKVRGVKRVRVRFVPKSAEQVDYMDEFIAGDISAKSSPEPEEEEEINHSHDHDHSHSGKAKANGKAKRRK</sequence>
<dbReference type="OrthoDB" id="435980at2759"/>
<keyword evidence="5" id="KW-1133">Transmembrane helix</keyword>
<dbReference type="Gene3D" id="3.30.70.1350">
    <property type="entry name" value="Cation efflux protein, cytoplasmic domain"/>
    <property type="match status" value="1"/>
</dbReference>
<proteinExistence type="inferred from homology"/>
<dbReference type="InterPro" id="IPR036837">
    <property type="entry name" value="Cation_efflux_CTD_sf"/>
</dbReference>
<dbReference type="NCBIfam" id="TIGR01297">
    <property type="entry name" value="CDF"/>
    <property type="match status" value="1"/>
</dbReference>
<dbReference type="GO" id="GO:0016020">
    <property type="term" value="C:membrane"/>
    <property type="evidence" value="ECO:0007669"/>
    <property type="project" value="UniProtKB-SubCell"/>
</dbReference>
<dbReference type="SUPFAM" id="SSF161111">
    <property type="entry name" value="Cation efflux protein transmembrane domain-like"/>
    <property type="match status" value="1"/>
</dbReference>
<dbReference type="InterPro" id="IPR050291">
    <property type="entry name" value="CDF_Transporter"/>
</dbReference>
<dbReference type="PANTHER" id="PTHR43840">
    <property type="entry name" value="MITOCHONDRIAL METAL TRANSPORTER 1-RELATED"/>
    <property type="match status" value="1"/>
</dbReference>
<evidence type="ECO:0000256" key="8">
    <source>
        <dbReference type="SAM" id="MobiDB-lite"/>
    </source>
</evidence>
<evidence type="ECO:0000259" key="9">
    <source>
        <dbReference type="Pfam" id="PF01545"/>
    </source>
</evidence>
<evidence type="ECO:0000256" key="1">
    <source>
        <dbReference type="ARBA" id="ARBA00004141"/>
    </source>
</evidence>
<feature type="compositionally biased region" description="Basic residues" evidence="8">
    <location>
        <begin position="384"/>
        <end position="397"/>
    </location>
</feature>
<evidence type="ECO:0000256" key="7">
    <source>
        <dbReference type="ARBA" id="ARBA00023136"/>
    </source>
</evidence>
<dbReference type="FunFam" id="1.20.1510.10:FF:000013">
    <property type="entry name" value="Cation efflux family protein"/>
    <property type="match status" value="1"/>
</dbReference>
<dbReference type="Gene3D" id="1.20.1510.10">
    <property type="entry name" value="Cation efflux protein transmembrane domain"/>
    <property type="match status" value="1"/>
</dbReference>
<dbReference type="InterPro" id="IPR058533">
    <property type="entry name" value="Cation_efflux_TM"/>
</dbReference>
<feature type="compositionally biased region" description="Basic and acidic residues" evidence="8">
    <location>
        <begin position="373"/>
        <end position="383"/>
    </location>
</feature>
<keyword evidence="6" id="KW-0406">Ion transport</keyword>
<dbReference type="GO" id="GO:0030003">
    <property type="term" value="P:intracellular monoatomic cation homeostasis"/>
    <property type="evidence" value="ECO:0007669"/>
    <property type="project" value="UniProtKB-ARBA"/>
</dbReference>
<keyword evidence="7" id="KW-0472">Membrane</keyword>
<evidence type="ECO:0000256" key="5">
    <source>
        <dbReference type="ARBA" id="ARBA00022989"/>
    </source>
</evidence>
<dbReference type="GO" id="GO:0008324">
    <property type="term" value="F:monoatomic cation transmembrane transporter activity"/>
    <property type="evidence" value="ECO:0007669"/>
    <property type="project" value="InterPro"/>
</dbReference>
<comment type="similarity">
    <text evidence="2">Belongs to the cation diffusion facilitator (CDF) transporter (TC 2.A.4) family. SLC30A subfamily.</text>
</comment>
<dbReference type="Proteomes" id="UP000799444">
    <property type="component" value="Unassembled WGS sequence"/>
</dbReference>
<dbReference type="InterPro" id="IPR027469">
    <property type="entry name" value="Cation_efflux_TMD_sf"/>
</dbReference>
<evidence type="ECO:0000256" key="6">
    <source>
        <dbReference type="ARBA" id="ARBA00023065"/>
    </source>
</evidence>
<dbReference type="EMBL" id="ML996097">
    <property type="protein sequence ID" value="KAF2741516.1"/>
    <property type="molecule type" value="Genomic_DNA"/>
</dbReference>
<name>A0A9P4RE25_9PLEO</name>
<dbReference type="InterPro" id="IPR002524">
    <property type="entry name" value="Cation_efflux"/>
</dbReference>
<evidence type="ECO:0000256" key="2">
    <source>
        <dbReference type="ARBA" id="ARBA00008873"/>
    </source>
</evidence>
<keyword evidence="4" id="KW-0812">Transmembrane</keyword>
<organism evidence="10 11">
    <name type="scientific">Polyplosphaeria fusca</name>
    <dbReference type="NCBI Taxonomy" id="682080"/>
    <lineage>
        <taxon>Eukaryota</taxon>
        <taxon>Fungi</taxon>
        <taxon>Dikarya</taxon>
        <taxon>Ascomycota</taxon>
        <taxon>Pezizomycotina</taxon>
        <taxon>Dothideomycetes</taxon>
        <taxon>Pleosporomycetidae</taxon>
        <taxon>Pleosporales</taxon>
        <taxon>Tetraplosphaeriaceae</taxon>
        <taxon>Polyplosphaeria</taxon>
    </lineage>
</organism>